<protein>
    <submittedName>
        <fullName evidence="1">Uncharacterized protein</fullName>
    </submittedName>
</protein>
<evidence type="ECO:0000313" key="1">
    <source>
        <dbReference type="EMBL" id="RTQ92990.1"/>
    </source>
</evidence>
<comment type="caution">
    <text evidence="1">The sequence shown here is derived from an EMBL/GenBank/DDBJ whole genome shotgun (WGS) entry which is preliminary data.</text>
</comment>
<proteinExistence type="predicted"/>
<dbReference type="AlphaFoldDB" id="A0A431URR1"/>
<reference evidence="1 2" key="1">
    <citation type="submission" date="2018-12" db="EMBL/GenBank/DDBJ databases">
        <authorList>
            <person name="Yu L."/>
        </authorList>
    </citation>
    <scope>NUCLEOTIDE SEQUENCE [LARGE SCALE GENOMIC DNA]</scope>
    <source>
        <strain evidence="1 2">S5H2222</strain>
    </source>
</reference>
<evidence type="ECO:0000313" key="2">
    <source>
        <dbReference type="Proteomes" id="UP000276349"/>
    </source>
</evidence>
<sequence>MGFFNRFFKKVEDVNKGESAVSELESEFYLESPVEEAKNFWVEIAQNIIVNSVKATNNTVERAFILVDMGEQPSFDIFYQIDGNLIMWHDLEDPIIKEKIESELLPQAPNVASAVNGEFVQARHPRIAFAELQFEWATGAWFSHIIWEDDDHAKLVKEEILSKWFKILSAEIKSTPLDSDSKLSWYP</sequence>
<dbReference type="RefSeq" id="WP_126294321.1">
    <property type="nucleotide sequence ID" value="NZ_CP155468.1"/>
</dbReference>
<dbReference type="Proteomes" id="UP000276349">
    <property type="component" value="Unassembled WGS sequence"/>
</dbReference>
<gene>
    <name evidence="1" type="ORF">EKG35_10035</name>
</gene>
<dbReference type="EMBL" id="RXNR01000024">
    <property type="protein sequence ID" value="RTQ92990.1"/>
    <property type="molecule type" value="Genomic_DNA"/>
</dbReference>
<accession>A0A431URR1</accession>
<dbReference type="OrthoDB" id="2408536at2"/>
<keyword evidence="2" id="KW-1185">Reference proteome</keyword>
<organism evidence="1 2">
    <name type="scientific">Lysinibacillus telephonicus</name>
    <dbReference type="NCBI Taxonomy" id="1714840"/>
    <lineage>
        <taxon>Bacteria</taxon>
        <taxon>Bacillati</taxon>
        <taxon>Bacillota</taxon>
        <taxon>Bacilli</taxon>
        <taxon>Bacillales</taxon>
        <taxon>Bacillaceae</taxon>
        <taxon>Lysinibacillus</taxon>
    </lineage>
</organism>
<name>A0A431URR1_9BACI</name>